<protein>
    <recommendedName>
        <fullName evidence="3">SGNH domain-containing protein</fullName>
    </recommendedName>
</protein>
<feature type="chain" id="PRO_5008901308" description="SGNH domain-containing protein" evidence="1">
    <location>
        <begin position="26"/>
        <end position="301"/>
    </location>
</feature>
<gene>
    <name evidence="2" type="ORF">g.49779</name>
</gene>
<dbReference type="EMBL" id="GDKF01006347">
    <property type="protein sequence ID" value="JAT72275.1"/>
    <property type="molecule type" value="Transcribed_RNA"/>
</dbReference>
<feature type="signal peptide" evidence="1">
    <location>
        <begin position="1"/>
        <end position="25"/>
    </location>
</feature>
<evidence type="ECO:0008006" key="3">
    <source>
        <dbReference type="Google" id="ProtNLM"/>
    </source>
</evidence>
<name>A0A1D1ZZV7_AUXPR</name>
<organism evidence="2">
    <name type="scientific">Auxenochlorella protothecoides</name>
    <name type="common">Green microalga</name>
    <name type="synonym">Chlorella protothecoides</name>
    <dbReference type="NCBI Taxonomy" id="3075"/>
    <lineage>
        <taxon>Eukaryota</taxon>
        <taxon>Viridiplantae</taxon>
        <taxon>Chlorophyta</taxon>
        <taxon>core chlorophytes</taxon>
        <taxon>Trebouxiophyceae</taxon>
        <taxon>Chlorellales</taxon>
        <taxon>Chlorellaceae</taxon>
        <taxon>Auxenochlorella</taxon>
    </lineage>
</organism>
<proteinExistence type="predicted"/>
<keyword evidence="1" id="KW-0732">Signal</keyword>
<reference evidence="2" key="1">
    <citation type="submission" date="2015-08" db="EMBL/GenBank/DDBJ databases">
        <authorList>
            <person name="Babu N.S."/>
            <person name="Beckwith C.J."/>
            <person name="Beseler K.G."/>
            <person name="Brison A."/>
            <person name="Carone J.V."/>
            <person name="Caskin T.P."/>
            <person name="Diamond M."/>
            <person name="Durham M.E."/>
            <person name="Foxe J.M."/>
            <person name="Go M."/>
            <person name="Henderson B.A."/>
            <person name="Jones I.B."/>
            <person name="McGettigan J.A."/>
            <person name="Micheletti S.J."/>
            <person name="Nasrallah M.E."/>
            <person name="Ortiz D."/>
            <person name="Piller C.R."/>
            <person name="Privatt S.R."/>
            <person name="Schneider S.L."/>
            <person name="Sharp S."/>
            <person name="Smith T.C."/>
            <person name="Stanton J.D."/>
            <person name="Ullery H.E."/>
            <person name="Wilson R.J."/>
            <person name="Serrano M.G."/>
            <person name="Buck G."/>
            <person name="Lee V."/>
            <person name="Wang Y."/>
            <person name="Carvalho R."/>
            <person name="Voegtly L."/>
            <person name="Shi R."/>
            <person name="Duckworth R."/>
            <person name="Johnson A."/>
            <person name="Loviza R."/>
            <person name="Walstead R."/>
            <person name="Shah Z."/>
            <person name="Kiflezghi M."/>
            <person name="Wade K."/>
            <person name="Ball S.L."/>
            <person name="Bradley K.W."/>
            <person name="Asai D.J."/>
            <person name="Bowman C.A."/>
            <person name="Russell D.A."/>
            <person name="Pope W.H."/>
            <person name="Jacobs-Sera D."/>
            <person name="Hendrix R.W."/>
            <person name="Hatfull G.F."/>
        </authorList>
    </citation>
    <scope>NUCLEOTIDE SEQUENCE</scope>
</reference>
<sequence>MWGGIRTRAAGCIALLYLLFWTLTGLPSGTRHWERAAPQHQCTDEVWHQGSWLDTPPGPCPPQPPLATCNASSSQQWAFSSPARACGARYLDPTHLRRALKGQTMMFIGDSITRHLAAALLRAVGSTDEVVVGHADFDLTLPGHDARLSFLWRPYPWNVTEALLEEVPALPRTPSVVIASFCLWHALHVRDADAFAEDAAELSAAAAKVGARLPGLRLLLCTCPHTVTALQGTAAKREALTPRRVAAYDAALRAQPAATWRRLGVAALSRACGDACSADGVHPQPVVFDALVQVMLGMLGV</sequence>
<accession>A0A1D1ZZV7</accession>
<dbReference type="SUPFAM" id="SSF52266">
    <property type="entry name" value="SGNH hydrolase"/>
    <property type="match status" value="1"/>
</dbReference>
<dbReference type="AlphaFoldDB" id="A0A1D1ZZV7"/>
<dbReference type="InterPro" id="IPR036514">
    <property type="entry name" value="SGNH_hydro_sf"/>
</dbReference>
<evidence type="ECO:0000256" key="1">
    <source>
        <dbReference type="SAM" id="SignalP"/>
    </source>
</evidence>
<evidence type="ECO:0000313" key="2">
    <source>
        <dbReference type="EMBL" id="JAT72275.1"/>
    </source>
</evidence>
<dbReference type="Gene3D" id="3.40.50.1110">
    <property type="entry name" value="SGNH hydrolase"/>
    <property type="match status" value="1"/>
</dbReference>